<sequence length="58" mass="6949">MNDLVYVMYTLKLKNKETRRKEVLTFHEIDSDDKWVTEEEDVGEANVEKEQPFDNVDN</sequence>
<evidence type="ECO:0000313" key="3">
    <source>
        <dbReference type="Proteomes" id="UP000265520"/>
    </source>
</evidence>
<reference evidence="2 3" key="1">
    <citation type="journal article" date="2018" name="Front. Plant Sci.">
        <title>Red Clover (Trifolium pratense) and Zigzag Clover (T. medium) - A Picture of Genomic Similarities and Differences.</title>
        <authorList>
            <person name="Dluhosova J."/>
            <person name="Istvanek J."/>
            <person name="Nedelnik J."/>
            <person name="Repkova J."/>
        </authorList>
    </citation>
    <scope>NUCLEOTIDE SEQUENCE [LARGE SCALE GENOMIC DNA]</scope>
    <source>
        <strain evidence="3">cv. 10/8</strain>
        <tissue evidence="2">Leaf</tissue>
    </source>
</reference>
<accession>A0A392R1A3</accession>
<protein>
    <submittedName>
        <fullName evidence="2">Uncharacterized protein</fullName>
    </submittedName>
</protein>
<evidence type="ECO:0000313" key="2">
    <source>
        <dbReference type="EMBL" id="MCI30373.1"/>
    </source>
</evidence>
<name>A0A392R1A3_9FABA</name>
<dbReference type="Proteomes" id="UP000265520">
    <property type="component" value="Unassembled WGS sequence"/>
</dbReference>
<proteinExistence type="predicted"/>
<evidence type="ECO:0000256" key="1">
    <source>
        <dbReference type="SAM" id="MobiDB-lite"/>
    </source>
</evidence>
<organism evidence="2 3">
    <name type="scientific">Trifolium medium</name>
    <dbReference type="NCBI Taxonomy" id="97028"/>
    <lineage>
        <taxon>Eukaryota</taxon>
        <taxon>Viridiplantae</taxon>
        <taxon>Streptophyta</taxon>
        <taxon>Embryophyta</taxon>
        <taxon>Tracheophyta</taxon>
        <taxon>Spermatophyta</taxon>
        <taxon>Magnoliopsida</taxon>
        <taxon>eudicotyledons</taxon>
        <taxon>Gunneridae</taxon>
        <taxon>Pentapetalae</taxon>
        <taxon>rosids</taxon>
        <taxon>fabids</taxon>
        <taxon>Fabales</taxon>
        <taxon>Fabaceae</taxon>
        <taxon>Papilionoideae</taxon>
        <taxon>50 kb inversion clade</taxon>
        <taxon>NPAAA clade</taxon>
        <taxon>Hologalegina</taxon>
        <taxon>IRL clade</taxon>
        <taxon>Trifolieae</taxon>
        <taxon>Trifolium</taxon>
    </lineage>
</organism>
<keyword evidence="3" id="KW-1185">Reference proteome</keyword>
<comment type="caution">
    <text evidence="2">The sequence shown here is derived from an EMBL/GenBank/DDBJ whole genome shotgun (WGS) entry which is preliminary data.</text>
</comment>
<dbReference type="EMBL" id="LXQA010179089">
    <property type="protein sequence ID" value="MCI30373.1"/>
    <property type="molecule type" value="Genomic_DNA"/>
</dbReference>
<feature type="region of interest" description="Disordered" evidence="1">
    <location>
        <begin position="37"/>
        <end position="58"/>
    </location>
</feature>
<dbReference type="AlphaFoldDB" id="A0A392R1A3"/>